<dbReference type="GO" id="GO:0005886">
    <property type="term" value="C:plasma membrane"/>
    <property type="evidence" value="ECO:0007669"/>
    <property type="project" value="UniProtKB-SubCell"/>
</dbReference>
<evidence type="ECO:0000256" key="5">
    <source>
        <dbReference type="ARBA" id="ARBA00022989"/>
    </source>
</evidence>
<feature type="transmembrane region" description="Helical" evidence="10">
    <location>
        <begin position="131"/>
        <end position="156"/>
    </location>
</feature>
<protein>
    <recommendedName>
        <fullName evidence="10">Glycerol-3-phosphate acyltransferase</fullName>
    </recommendedName>
    <alternativeName>
        <fullName evidence="10">Acyl-PO4 G3P acyltransferase</fullName>
    </alternativeName>
    <alternativeName>
        <fullName evidence="10">Acyl-phosphate--glycerol-3-phosphate acyltransferase</fullName>
    </alternativeName>
    <alternativeName>
        <fullName evidence="10">G3P acyltransferase</fullName>
        <shortName evidence="10">GPAT</shortName>
        <ecNumber evidence="10">2.3.1.275</ecNumber>
    </alternativeName>
    <alternativeName>
        <fullName evidence="10">Lysophosphatidic acid synthase</fullName>
        <shortName evidence="10">LPA synthase</shortName>
    </alternativeName>
</protein>
<evidence type="ECO:0000313" key="12">
    <source>
        <dbReference type="Proteomes" id="UP001212741"/>
    </source>
</evidence>
<dbReference type="Pfam" id="PF02660">
    <property type="entry name" value="G3P_acyltransf"/>
    <property type="match status" value="1"/>
</dbReference>
<comment type="pathway">
    <text evidence="10">Lipid metabolism; phospholipid metabolism.</text>
</comment>
<keyword evidence="3 10" id="KW-0808">Transferase</keyword>
<evidence type="ECO:0000256" key="1">
    <source>
        <dbReference type="ARBA" id="ARBA00022475"/>
    </source>
</evidence>
<feature type="transmembrane region" description="Helical" evidence="10">
    <location>
        <begin position="100"/>
        <end position="119"/>
    </location>
</feature>
<keyword evidence="11" id="KW-0012">Acyltransferase</keyword>
<comment type="subcellular location">
    <subcellularLocation>
        <location evidence="10">Cell membrane</location>
        <topology evidence="10">Multi-pass membrane protein</topology>
    </subcellularLocation>
</comment>
<dbReference type="GO" id="GO:0043772">
    <property type="term" value="F:acyl-phosphate glycerol-3-phosphate acyltransferase activity"/>
    <property type="evidence" value="ECO:0007669"/>
    <property type="project" value="UniProtKB-UniRule"/>
</dbReference>
<sequence length="227" mass="23771">MHNPILLTAICAVVSFFIGAIPFGLILGRVFNHTDIRKAGSGNIGTTNALRVAGPKVAALTLLLDCLKGAICVLIARPLIAGVGYGFPVSIMAPGAPGDWMLGIICLAAVWGHIFSPYLNFHGGKGIAVGLGVILAWYWPIGLSLLGMFIVAVAITKFVSVGSLAAAIGLPIAVCAVFPYGSLGLKFCMALIGITVVWAHRANIKKLMTGKESKLSFTKRVTEPDDK</sequence>
<keyword evidence="4 10" id="KW-0812">Transmembrane</keyword>
<dbReference type="EMBL" id="JAQLEC010000025">
    <property type="protein sequence ID" value="MDB1839368.1"/>
    <property type="molecule type" value="Genomic_DNA"/>
</dbReference>
<dbReference type="EC" id="2.3.1.275" evidence="10"/>
<comment type="catalytic activity">
    <reaction evidence="10">
        <text>an acyl phosphate + sn-glycerol 3-phosphate = a 1-acyl-sn-glycero-3-phosphate + phosphate</text>
        <dbReference type="Rhea" id="RHEA:34075"/>
        <dbReference type="ChEBI" id="CHEBI:43474"/>
        <dbReference type="ChEBI" id="CHEBI:57597"/>
        <dbReference type="ChEBI" id="CHEBI:57970"/>
        <dbReference type="ChEBI" id="CHEBI:59918"/>
        <dbReference type="EC" id="2.3.1.275"/>
    </reaction>
</comment>
<dbReference type="Proteomes" id="UP001212741">
    <property type="component" value="Unassembled WGS sequence"/>
</dbReference>
<dbReference type="SMART" id="SM01207">
    <property type="entry name" value="G3P_acyltransf"/>
    <property type="match status" value="1"/>
</dbReference>
<evidence type="ECO:0000256" key="6">
    <source>
        <dbReference type="ARBA" id="ARBA00023098"/>
    </source>
</evidence>
<organism evidence="11 12">
    <name type="scientific">Collinsella aerofaciens</name>
    <dbReference type="NCBI Taxonomy" id="74426"/>
    <lineage>
        <taxon>Bacteria</taxon>
        <taxon>Bacillati</taxon>
        <taxon>Actinomycetota</taxon>
        <taxon>Coriobacteriia</taxon>
        <taxon>Coriobacteriales</taxon>
        <taxon>Coriobacteriaceae</taxon>
        <taxon>Collinsella</taxon>
    </lineage>
</organism>
<evidence type="ECO:0000256" key="7">
    <source>
        <dbReference type="ARBA" id="ARBA00023136"/>
    </source>
</evidence>
<dbReference type="GO" id="GO:0008654">
    <property type="term" value="P:phospholipid biosynthetic process"/>
    <property type="evidence" value="ECO:0007669"/>
    <property type="project" value="UniProtKB-UniRule"/>
</dbReference>
<dbReference type="RefSeq" id="WP_195521518.1">
    <property type="nucleotide sequence ID" value="NZ_JADNPG010000031.1"/>
</dbReference>
<comment type="caution">
    <text evidence="11">The sequence shown here is derived from an EMBL/GenBank/DDBJ whole genome shotgun (WGS) entry which is preliminary data.</text>
</comment>
<name>A0AAW6ALI9_9ACTN</name>
<feature type="transmembrane region" description="Helical" evidence="10">
    <location>
        <begin position="6"/>
        <end position="28"/>
    </location>
</feature>
<dbReference type="AlphaFoldDB" id="A0AAW6ALI9"/>
<comment type="similarity">
    <text evidence="10">Belongs to the PlsY family.</text>
</comment>
<keyword evidence="6 10" id="KW-0443">Lipid metabolism</keyword>
<evidence type="ECO:0000256" key="9">
    <source>
        <dbReference type="ARBA" id="ARBA00023264"/>
    </source>
</evidence>
<keyword evidence="7 10" id="KW-0472">Membrane</keyword>
<evidence type="ECO:0000256" key="2">
    <source>
        <dbReference type="ARBA" id="ARBA00022516"/>
    </source>
</evidence>
<dbReference type="PANTHER" id="PTHR30309:SF0">
    <property type="entry name" value="GLYCEROL-3-PHOSPHATE ACYLTRANSFERASE-RELATED"/>
    <property type="match status" value="1"/>
</dbReference>
<reference evidence="11" key="1">
    <citation type="submission" date="2023-01" db="EMBL/GenBank/DDBJ databases">
        <title>Human gut microbiome strain richness.</title>
        <authorList>
            <person name="Chen-Liaw A."/>
        </authorList>
    </citation>
    <scope>NUCLEOTIDE SEQUENCE</scope>
    <source>
        <strain evidence="11">D54st1_D6_D54t1_190329</strain>
    </source>
</reference>
<proteinExistence type="inferred from homology"/>
<comment type="function">
    <text evidence="10">Catalyzes the transfer of an acyl group from acyl-phosphate (acyl-PO(4)) to glycerol-3-phosphate (G3P) to form lysophosphatidic acid (LPA). This enzyme utilizes acyl-phosphate as fatty acyl donor, but not acyl-CoA or acyl-ACP.</text>
</comment>
<comment type="subunit">
    <text evidence="10">Probably interacts with PlsX.</text>
</comment>
<evidence type="ECO:0000256" key="10">
    <source>
        <dbReference type="HAMAP-Rule" id="MF_01043"/>
    </source>
</evidence>
<accession>A0AAW6ALI9</accession>
<evidence type="ECO:0000256" key="3">
    <source>
        <dbReference type="ARBA" id="ARBA00022679"/>
    </source>
</evidence>
<keyword evidence="8 10" id="KW-0594">Phospholipid biosynthesis</keyword>
<dbReference type="NCBIfam" id="TIGR00023">
    <property type="entry name" value="glycerol-3-phosphate 1-O-acyltransferase PlsY"/>
    <property type="match status" value="1"/>
</dbReference>
<dbReference type="PANTHER" id="PTHR30309">
    <property type="entry name" value="INNER MEMBRANE PROTEIN YGIH"/>
    <property type="match status" value="1"/>
</dbReference>
<evidence type="ECO:0000256" key="4">
    <source>
        <dbReference type="ARBA" id="ARBA00022692"/>
    </source>
</evidence>
<feature type="transmembrane region" description="Helical" evidence="10">
    <location>
        <begin position="168"/>
        <end position="199"/>
    </location>
</feature>
<keyword evidence="5 10" id="KW-1133">Transmembrane helix</keyword>
<keyword evidence="1 10" id="KW-1003">Cell membrane</keyword>
<keyword evidence="2 10" id="KW-0444">Lipid biosynthesis</keyword>
<dbReference type="InterPro" id="IPR003811">
    <property type="entry name" value="G3P_acylTferase_PlsY"/>
</dbReference>
<gene>
    <name evidence="10 11" type="primary">plsY</name>
    <name evidence="11" type="ORF">PMW86_07170</name>
</gene>
<keyword evidence="9 10" id="KW-1208">Phospholipid metabolism</keyword>
<dbReference type="HAMAP" id="MF_01043">
    <property type="entry name" value="PlsY"/>
    <property type="match status" value="1"/>
</dbReference>
<evidence type="ECO:0000313" key="11">
    <source>
        <dbReference type="EMBL" id="MDB1839368.1"/>
    </source>
</evidence>
<evidence type="ECO:0000256" key="8">
    <source>
        <dbReference type="ARBA" id="ARBA00023209"/>
    </source>
</evidence>